<dbReference type="PANTHER" id="PTHR30606">
    <property type="entry name" value="LIPID A BIOSYNTHESIS LAUROYL ACYLTRANSFERASE"/>
    <property type="match status" value="1"/>
</dbReference>
<evidence type="ECO:0000256" key="1">
    <source>
        <dbReference type="ARBA" id="ARBA00004533"/>
    </source>
</evidence>
<evidence type="ECO:0000256" key="3">
    <source>
        <dbReference type="ARBA" id="ARBA00022519"/>
    </source>
</evidence>
<evidence type="ECO:0000256" key="2">
    <source>
        <dbReference type="ARBA" id="ARBA00022475"/>
    </source>
</evidence>
<keyword evidence="8" id="KW-1185">Reference proteome</keyword>
<dbReference type="GO" id="GO:0016746">
    <property type="term" value="F:acyltransferase activity"/>
    <property type="evidence" value="ECO:0007669"/>
    <property type="project" value="UniProtKB-KW"/>
</dbReference>
<dbReference type="CDD" id="cd07984">
    <property type="entry name" value="LPLAT_LABLAT-like"/>
    <property type="match status" value="1"/>
</dbReference>
<keyword evidence="4" id="KW-0808">Transferase</keyword>
<reference evidence="7 8" key="1">
    <citation type="submission" date="2016-12" db="EMBL/GenBank/DDBJ databases">
        <authorList>
            <person name="Song W.-J."/>
            <person name="Kurnit D.M."/>
        </authorList>
    </citation>
    <scope>NUCLEOTIDE SEQUENCE [LARGE SCALE GENOMIC DNA]</scope>
    <source>
        <strain evidence="7 8">IMCC3135</strain>
    </source>
</reference>
<sequence length="310" mass="35806">MHWASINERGSIFGMQLILWIQRHLGPWPLRLCLWLLIFWYFILHKTARLASQDFLVRVDPTLRARPWALLVRSYRHLLSFAETLLDKVAAWSGLIADERLVGIGRENFRKVQEAGRGGVIIVAHHGNLDVINAMAENYPGLELVVLMHTRNADKFNRIIEQASQRKRPRIIETSDITPGTAQSLATLLNKGGFVLIAADRVPINSDRSQNVEFLGHLAPFPQGPFLLAALLRCPIYLAGCIKQGQQFLIDFEPLGDSTQLSRRDREQWIEDTTRRFVKQLDTRVREYPLQWFNFFFFWRAPVVHDDTQD</sequence>
<keyword evidence="5" id="KW-0472">Membrane</keyword>
<evidence type="ECO:0000256" key="4">
    <source>
        <dbReference type="ARBA" id="ARBA00022679"/>
    </source>
</evidence>
<dbReference type="GO" id="GO:0009247">
    <property type="term" value="P:glycolipid biosynthetic process"/>
    <property type="evidence" value="ECO:0007669"/>
    <property type="project" value="UniProtKB-ARBA"/>
</dbReference>
<dbReference type="KEGG" id="gai:IMCC3135_34065"/>
<proteinExistence type="predicted"/>
<dbReference type="InterPro" id="IPR004960">
    <property type="entry name" value="LipA_acyltrans"/>
</dbReference>
<evidence type="ECO:0000313" key="8">
    <source>
        <dbReference type="Proteomes" id="UP000250079"/>
    </source>
</evidence>
<evidence type="ECO:0000256" key="5">
    <source>
        <dbReference type="ARBA" id="ARBA00023136"/>
    </source>
</evidence>
<dbReference type="EMBL" id="CP018632">
    <property type="protein sequence ID" value="ASJ76853.1"/>
    <property type="molecule type" value="Genomic_DNA"/>
</dbReference>
<dbReference type="RefSeq" id="WP_205737839.1">
    <property type="nucleotide sequence ID" value="NZ_CP018632.1"/>
</dbReference>
<dbReference type="GO" id="GO:0005886">
    <property type="term" value="C:plasma membrane"/>
    <property type="evidence" value="ECO:0007669"/>
    <property type="project" value="UniProtKB-SubCell"/>
</dbReference>
<accession>A0A2Z2P013</accession>
<evidence type="ECO:0000313" key="7">
    <source>
        <dbReference type="EMBL" id="ASJ76853.1"/>
    </source>
</evidence>
<organism evidence="7 8">
    <name type="scientific">Granulosicoccus antarcticus IMCC3135</name>
    <dbReference type="NCBI Taxonomy" id="1192854"/>
    <lineage>
        <taxon>Bacteria</taxon>
        <taxon>Pseudomonadati</taxon>
        <taxon>Pseudomonadota</taxon>
        <taxon>Gammaproteobacteria</taxon>
        <taxon>Chromatiales</taxon>
        <taxon>Granulosicoccaceae</taxon>
        <taxon>Granulosicoccus</taxon>
    </lineage>
</organism>
<keyword evidence="2" id="KW-1003">Cell membrane</keyword>
<dbReference type="PANTHER" id="PTHR30606:SF10">
    <property type="entry name" value="PHOSPHATIDYLINOSITOL MANNOSIDE ACYLTRANSFERASE"/>
    <property type="match status" value="1"/>
</dbReference>
<keyword evidence="3" id="KW-0997">Cell inner membrane</keyword>
<gene>
    <name evidence="7" type="ORF">IMCC3135_34065</name>
</gene>
<keyword evidence="6" id="KW-0012">Acyltransferase</keyword>
<comment type="subcellular location">
    <subcellularLocation>
        <location evidence="1">Cell inner membrane</location>
    </subcellularLocation>
</comment>
<dbReference type="AlphaFoldDB" id="A0A2Z2P013"/>
<dbReference type="Pfam" id="PF03279">
    <property type="entry name" value="Lip_A_acyltrans"/>
    <property type="match status" value="1"/>
</dbReference>
<name>A0A2Z2P013_9GAMM</name>
<evidence type="ECO:0000256" key="6">
    <source>
        <dbReference type="ARBA" id="ARBA00023315"/>
    </source>
</evidence>
<dbReference type="Proteomes" id="UP000250079">
    <property type="component" value="Chromosome"/>
</dbReference>
<protein>
    <recommendedName>
        <fullName evidence="9">Kdo(2)-lipid IV(A) lauroyltransferase</fullName>
    </recommendedName>
</protein>
<evidence type="ECO:0008006" key="9">
    <source>
        <dbReference type="Google" id="ProtNLM"/>
    </source>
</evidence>